<dbReference type="PANTHER" id="PTHR43649">
    <property type="entry name" value="ARABINOSE-BINDING PROTEIN-RELATED"/>
    <property type="match status" value="1"/>
</dbReference>
<dbReference type="PROSITE" id="PS51318">
    <property type="entry name" value="TAT"/>
    <property type="match status" value="1"/>
</dbReference>
<dbReference type="Pfam" id="PF01547">
    <property type="entry name" value="SBP_bac_1"/>
    <property type="match status" value="1"/>
</dbReference>
<dbReference type="Proteomes" id="UP000565572">
    <property type="component" value="Unassembled WGS sequence"/>
</dbReference>
<organism evidence="2 3">
    <name type="scientific">Microlunatus antarcticus</name>
    <dbReference type="NCBI Taxonomy" id="53388"/>
    <lineage>
        <taxon>Bacteria</taxon>
        <taxon>Bacillati</taxon>
        <taxon>Actinomycetota</taxon>
        <taxon>Actinomycetes</taxon>
        <taxon>Propionibacteriales</taxon>
        <taxon>Propionibacteriaceae</taxon>
        <taxon>Microlunatus</taxon>
    </lineage>
</organism>
<dbReference type="InterPro" id="IPR006059">
    <property type="entry name" value="SBP"/>
</dbReference>
<dbReference type="PANTHER" id="PTHR43649:SF30">
    <property type="entry name" value="ABC TRANSPORTER SUBSTRATE-BINDING PROTEIN"/>
    <property type="match status" value="1"/>
</dbReference>
<comment type="caution">
    <text evidence="2">The sequence shown here is derived from an EMBL/GenBank/DDBJ whole genome shotgun (WGS) entry which is preliminary data.</text>
</comment>
<feature type="chain" id="PRO_5030792270" evidence="1">
    <location>
        <begin position="29"/>
        <end position="440"/>
    </location>
</feature>
<gene>
    <name evidence="2" type="ORF">FHX39_001361</name>
</gene>
<dbReference type="RefSeq" id="WP_183337369.1">
    <property type="nucleotide sequence ID" value="NZ_JACHZG010000001.1"/>
</dbReference>
<keyword evidence="1" id="KW-0732">Signal</keyword>
<proteinExistence type="predicted"/>
<evidence type="ECO:0000313" key="2">
    <source>
        <dbReference type="EMBL" id="MBB3326417.1"/>
    </source>
</evidence>
<evidence type="ECO:0000256" key="1">
    <source>
        <dbReference type="SAM" id="SignalP"/>
    </source>
</evidence>
<dbReference type="EMBL" id="JACHZG010000001">
    <property type="protein sequence ID" value="MBB3326417.1"/>
    <property type="molecule type" value="Genomic_DNA"/>
</dbReference>
<sequence length="440" mass="45718">MTGSTSRSMGRRGFLGLAAAAAAVPTLAACNVSGSSNTGSAGGSSDPVKFWDQPWATTAYNDLGKKITEAFVPSGMSNKASYQVIPWNNFYQTYASAIASGTGPAVSTGGGFQPFQFAEQGAIAYADNLLTSWKSNGMYDDYLPGIAEANKTDNGIAAVPWQLDARVMWANTKLLDQAGADVPTDFDSLLKAGLALKKIGVSGFATGAGAGNNLGSHTMVAMMIMNGGGLFTEDGTPACVTDRNIEAMDFVKQLANEGIIDAGAVSYTSDNLNNQWSTKKAGIGINTAGLDASAAAVKGDIEVISPLAGPHGDKATLYFVNSVMMYTKTPSQAASEAFVTYYLQNIHQYWDSGQINGVPVLKSIATSEAVTKNANLAKATKEYVPLGKTYAATGTKLFAGLASVDGGQALTQFAQTMLQGKTDSKTALTALQSGIEQAIK</sequence>
<reference evidence="2 3" key="1">
    <citation type="submission" date="2020-08" db="EMBL/GenBank/DDBJ databases">
        <title>Sequencing the genomes of 1000 actinobacteria strains.</title>
        <authorList>
            <person name="Klenk H.-P."/>
        </authorList>
    </citation>
    <scope>NUCLEOTIDE SEQUENCE [LARGE SCALE GENOMIC DNA]</scope>
    <source>
        <strain evidence="2 3">DSM 11053</strain>
    </source>
</reference>
<dbReference type="SUPFAM" id="SSF53850">
    <property type="entry name" value="Periplasmic binding protein-like II"/>
    <property type="match status" value="1"/>
</dbReference>
<dbReference type="InterPro" id="IPR006311">
    <property type="entry name" value="TAT_signal"/>
</dbReference>
<keyword evidence="2" id="KW-0813">Transport</keyword>
<dbReference type="AlphaFoldDB" id="A0A7W5JV92"/>
<protein>
    <submittedName>
        <fullName evidence="2">Multiple sugar transport system substrate-binding protein</fullName>
    </submittedName>
</protein>
<name>A0A7W5JV92_9ACTN</name>
<evidence type="ECO:0000313" key="3">
    <source>
        <dbReference type="Proteomes" id="UP000565572"/>
    </source>
</evidence>
<dbReference type="Gene3D" id="3.40.190.10">
    <property type="entry name" value="Periplasmic binding protein-like II"/>
    <property type="match status" value="2"/>
</dbReference>
<accession>A0A7W5JV92</accession>
<keyword evidence="2" id="KW-0762">Sugar transport</keyword>
<dbReference type="InterPro" id="IPR050490">
    <property type="entry name" value="Bact_solute-bd_prot1"/>
</dbReference>
<feature type="signal peptide" evidence="1">
    <location>
        <begin position="1"/>
        <end position="28"/>
    </location>
</feature>
<keyword evidence="3" id="KW-1185">Reference proteome</keyword>
<dbReference type="PROSITE" id="PS51257">
    <property type="entry name" value="PROKAR_LIPOPROTEIN"/>
    <property type="match status" value="1"/>
</dbReference>